<evidence type="ECO:0000256" key="1">
    <source>
        <dbReference type="ARBA" id="ARBA00022603"/>
    </source>
</evidence>
<dbReference type="EnsemblMetazoa" id="SMAR013199-RA">
    <property type="protein sequence ID" value="SMAR013199-PA"/>
    <property type="gene ID" value="SMAR013199"/>
</dbReference>
<dbReference type="Pfam" id="PF01596">
    <property type="entry name" value="Methyltransf_3"/>
    <property type="match status" value="1"/>
</dbReference>
<accession>T1JH69</accession>
<dbReference type="eggNOG" id="KOG1663">
    <property type="taxonomic scope" value="Eukaryota"/>
</dbReference>
<dbReference type="GO" id="GO:0008171">
    <property type="term" value="F:O-methyltransferase activity"/>
    <property type="evidence" value="ECO:0007669"/>
    <property type="project" value="InterPro"/>
</dbReference>
<keyword evidence="2" id="KW-0808">Transferase</keyword>
<dbReference type="HOGENOM" id="CLU_2375464_0_0_1"/>
<protein>
    <recommendedName>
        <fullName evidence="8">Caffeoyl-CoA O-methyltransferase</fullName>
    </recommendedName>
</protein>
<keyword evidence="5" id="KW-0812">Transmembrane</keyword>
<dbReference type="GO" id="GO:0032259">
    <property type="term" value="P:methylation"/>
    <property type="evidence" value="ECO:0007669"/>
    <property type="project" value="UniProtKB-KW"/>
</dbReference>
<organism evidence="6 7">
    <name type="scientific">Strigamia maritima</name>
    <name type="common">European centipede</name>
    <name type="synonym">Geophilus maritimus</name>
    <dbReference type="NCBI Taxonomy" id="126957"/>
    <lineage>
        <taxon>Eukaryota</taxon>
        <taxon>Metazoa</taxon>
        <taxon>Ecdysozoa</taxon>
        <taxon>Arthropoda</taxon>
        <taxon>Myriapoda</taxon>
        <taxon>Chilopoda</taxon>
        <taxon>Pleurostigmophora</taxon>
        <taxon>Geophilomorpha</taxon>
        <taxon>Linotaeniidae</taxon>
        <taxon>Strigamia</taxon>
    </lineage>
</organism>
<dbReference type="InterPro" id="IPR002935">
    <property type="entry name" value="SAM_O-MeTrfase"/>
</dbReference>
<dbReference type="PANTHER" id="PTHR10509">
    <property type="entry name" value="O-METHYLTRANSFERASE-RELATED"/>
    <property type="match status" value="1"/>
</dbReference>
<keyword evidence="3" id="KW-0949">S-adenosyl-L-methionine</keyword>
<reference evidence="7" key="1">
    <citation type="submission" date="2011-05" db="EMBL/GenBank/DDBJ databases">
        <authorList>
            <person name="Richards S.R."/>
            <person name="Qu J."/>
            <person name="Jiang H."/>
            <person name="Jhangiani S.N."/>
            <person name="Agravi P."/>
            <person name="Goodspeed R."/>
            <person name="Gross S."/>
            <person name="Mandapat C."/>
            <person name="Jackson L."/>
            <person name="Mathew T."/>
            <person name="Pu L."/>
            <person name="Thornton R."/>
            <person name="Saada N."/>
            <person name="Wilczek-Boney K.B."/>
            <person name="Lee S."/>
            <person name="Kovar C."/>
            <person name="Wu Y."/>
            <person name="Scherer S.E."/>
            <person name="Worley K.C."/>
            <person name="Muzny D.M."/>
            <person name="Gibbs R."/>
        </authorList>
    </citation>
    <scope>NUCLEOTIDE SEQUENCE</scope>
    <source>
        <strain evidence="7">Brora</strain>
    </source>
</reference>
<dbReference type="GO" id="GO:0008757">
    <property type="term" value="F:S-adenosylmethionine-dependent methyltransferase activity"/>
    <property type="evidence" value="ECO:0007669"/>
    <property type="project" value="TreeGrafter"/>
</dbReference>
<comment type="similarity">
    <text evidence="4">Belongs to the class I-like SAM-binding methyltransferase superfamily. Cation-dependent O-methyltransferase family.</text>
</comment>
<evidence type="ECO:0000313" key="6">
    <source>
        <dbReference type="EnsemblMetazoa" id="SMAR013199-PA"/>
    </source>
</evidence>
<dbReference type="EMBL" id="JH432222">
    <property type="status" value="NOT_ANNOTATED_CDS"/>
    <property type="molecule type" value="Genomic_DNA"/>
</dbReference>
<dbReference type="PROSITE" id="PS51682">
    <property type="entry name" value="SAM_OMT_I"/>
    <property type="match status" value="1"/>
</dbReference>
<reference evidence="6" key="2">
    <citation type="submission" date="2015-02" db="UniProtKB">
        <authorList>
            <consortium name="EnsemblMetazoa"/>
        </authorList>
    </citation>
    <scope>IDENTIFICATION</scope>
</reference>
<dbReference type="PANTHER" id="PTHR10509:SF93">
    <property type="entry name" value="CATECHOL O-METHYLTRANSFERASE DOMAIN-CONTAINING PROTEIN 1"/>
    <property type="match status" value="1"/>
</dbReference>
<evidence type="ECO:0008006" key="8">
    <source>
        <dbReference type="Google" id="ProtNLM"/>
    </source>
</evidence>
<dbReference type="Proteomes" id="UP000014500">
    <property type="component" value="Unassembled WGS sequence"/>
</dbReference>
<name>T1JH69_STRMM</name>
<keyword evidence="7" id="KW-1185">Reference proteome</keyword>
<feature type="transmembrane region" description="Helical" evidence="5">
    <location>
        <begin position="75"/>
        <end position="93"/>
    </location>
</feature>
<keyword evidence="1" id="KW-0489">Methyltransferase</keyword>
<dbReference type="Gene3D" id="3.40.50.150">
    <property type="entry name" value="Vaccinia Virus protein VP39"/>
    <property type="match status" value="1"/>
</dbReference>
<dbReference type="PhylomeDB" id="T1JH69"/>
<keyword evidence="5" id="KW-0472">Membrane</keyword>
<proteinExistence type="inferred from homology"/>
<dbReference type="InterPro" id="IPR050362">
    <property type="entry name" value="Cation-dep_OMT"/>
</dbReference>
<dbReference type="OMA" id="EDPMSAM"/>
<dbReference type="STRING" id="126957.T1JH69"/>
<evidence type="ECO:0000256" key="2">
    <source>
        <dbReference type="ARBA" id="ARBA00022679"/>
    </source>
</evidence>
<dbReference type="SUPFAM" id="SSF53335">
    <property type="entry name" value="S-adenosyl-L-methionine-dependent methyltransferases"/>
    <property type="match status" value="1"/>
</dbReference>
<evidence type="ECO:0000256" key="5">
    <source>
        <dbReference type="SAM" id="Phobius"/>
    </source>
</evidence>
<dbReference type="AlphaFoldDB" id="T1JH69"/>
<evidence type="ECO:0000256" key="3">
    <source>
        <dbReference type="ARBA" id="ARBA00022691"/>
    </source>
</evidence>
<evidence type="ECO:0000256" key="4">
    <source>
        <dbReference type="ARBA" id="ARBA00023453"/>
    </source>
</evidence>
<dbReference type="InterPro" id="IPR029063">
    <property type="entry name" value="SAM-dependent_MTases_sf"/>
</dbReference>
<sequence>MHPGCAFDDKSEWTSTYSDDDALIKYTNDHSLRPIPIQEILRDETLKHPLGMMLVAPEVGQLLQMIIRAINAKRLIEIGVFTGCTTLGFALALPE</sequence>
<keyword evidence="5" id="KW-1133">Transmembrane helix</keyword>
<evidence type="ECO:0000313" key="7">
    <source>
        <dbReference type="Proteomes" id="UP000014500"/>
    </source>
</evidence>